<evidence type="ECO:0000313" key="4">
    <source>
        <dbReference type="Proteomes" id="UP000811899"/>
    </source>
</evidence>
<keyword evidence="1" id="KW-0732">Signal</keyword>
<gene>
    <name evidence="3" type="ORF">KI809_02970</name>
</gene>
<feature type="chain" id="PRO_5043352304" evidence="1">
    <location>
        <begin position="20"/>
        <end position="302"/>
    </location>
</feature>
<keyword evidence="4" id="KW-1185">Reference proteome</keyword>
<evidence type="ECO:0000313" key="3">
    <source>
        <dbReference type="EMBL" id="MBT0663252.1"/>
    </source>
</evidence>
<sequence>MPGLLTILIALLLTLPAAAAEIAPKPAVKPPVKKTLSQQERITILSIIPAQGEPGITVTLSGTGFSEKSTVFLGSAELPAKLLGPKQLSFEIPRIQPGLYALFVKNDEATTSKTYNFTIQPLKPVVQSLSPDTVPFCTAYGSREVTVTGKNFQEGAQILFDGAGIKSRYSSPESVGFTVPAVRGGIHQVQVRNPEETVSSPLALLIDSRPEISGITPGADFVNYYELSIDGKNFHQGSVLVVDGERIAAGTPAPGNRDKLIFMDCTRLIYQRHPADPAAKTLRVQVVNPGNEESPVVTISTP</sequence>
<dbReference type="Proteomes" id="UP000811899">
    <property type="component" value="Unassembled WGS sequence"/>
</dbReference>
<dbReference type="Gene3D" id="2.60.40.10">
    <property type="entry name" value="Immunoglobulins"/>
    <property type="match status" value="2"/>
</dbReference>
<dbReference type="InterPro" id="IPR014756">
    <property type="entry name" value="Ig_E-set"/>
</dbReference>
<name>A0AAW4L143_9BACT</name>
<dbReference type="InterPro" id="IPR002909">
    <property type="entry name" value="IPT_dom"/>
</dbReference>
<dbReference type="SUPFAM" id="SSF81296">
    <property type="entry name" value="E set domains"/>
    <property type="match status" value="2"/>
</dbReference>
<dbReference type="Pfam" id="PF01833">
    <property type="entry name" value="TIG"/>
    <property type="match status" value="2"/>
</dbReference>
<dbReference type="AlphaFoldDB" id="A0AAW4L143"/>
<evidence type="ECO:0000256" key="1">
    <source>
        <dbReference type="SAM" id="SignalP"/>
    </source>
</evidence>
<reference evidence="3 4" key="1">
    <citation type="submission" date="2021-05" db="EMBL/GenBank/DDBJ databases">
        <title>The draft genome of Geobacter pelophilus DSM 12255.</title>
        <authorList>
            <person name="Xu Z."/>
            <person name="Masuda Y."/>
            <person name="Itoh H."/>
            <person name="Senoo K."/>
        </authorList>
    </citation>
    <scope>NUCLEOTIDE SEQUENCE [LARGE SCALE GENOMIC DNA]</scope>
    <source>
        <strain evidence="3 4">DSM 12255</strain>
    </source>
</reference>
<evidence type="ECO:0000259" key="2">
    <source>
        <dbReference type="Pfam" id="PF01833"/>
    </source>
</evidence>
<dbReference type="RefSeq" id="WP_214170007.1">
    <property type="nucleotide sequence ID" value="NZ_JAHCVJ010000001.1"/>
</dbReference>
<feature type="domain" description="IPT/TIG" evidence="2">
    <location>
        <begin position="43"/>
        <end position="119"/>
    </location>
</feature>
<dbReference type="InterPro" id="IPR013783">
    <property type="entry name" value="Ig-like_fold"/>
</dbReference>
<dbReference type="EMBL" id="JAHCVJ010000001">
    <property type="protein sequence ID" value="MBT0663252.1"/>
    <property type="molecule type" value="Genomic_DNA"/>
</dbReference>
<comment type="caution">
    <text evidence="3">The sequence shown here is derived from an EMBL/GenBank/DDBJ whole genome shotgun (WGS) entry which is preliminary data.</text>
</comment>
<feature type="signal peptide" evidence="1">
    <location>
        <begin position="1"/>
        <end position="19"/>
    </location>
</feature>
<proteinExistence type="predicted"/>
<organism evidence="3 4">
    <name type="scientific">Geoanaerobacter pelophilus</name>
    <dbReference type="NCBI Taxonomy" id="60036"/>
    <lineage>
        <taxon>Bacteria</taxon>
        <taxon>Pseudomonadati</taxon>
        <taxon>Thermodesulfobacteriota</taxon>
        <taxon>Desulfuromonadia</taxon>
        <taxon>Geobacterales</taxon>
        <taxon>Geobacteraceae</taxon>
        <taxon>Geoanaerobacter</taxon>
    </lineage>
</organism>
<feature type="domain" description="IPT/TIG" evidence="2">
    <location>
        <begin position="124"/>
        <end position="201"/>
    </location>
</feature>
<dbReference type="CDD" id="cd00102">
    <property type="entry name" value="IPT"/>
    <property type="match status" value="1"/>
</dbReference>
<accession>A0AAW4L143</accession>
<protein>
    <submittedName>
        <fullName evidence="3">IPT/TIG domain-containing protein</fullName>
    </submittedName>
</protein>